<dbReference type="Proteomes" id="UP000814033">
    <property type="component" value="Unassembled WGS sequence"/>
</dbReference>
<reference evidence="1" key="1">
    <citation type="submission" date="2021-02" db="EMBL/GenBank/DDBJ databases">
        <authorList>
            <consortium name="DOE Joint Genome Institute"/>
            <person name="Ahrendt S."/>
            <person name="Looney B.P."/>
            <person name="Miyauchi S."/>
            <person name="Morin E."/>
            <person name="Drula E."/>
            <person name="Courty P.E."/>
            <person name="Chicoki N."/>
            <person name="Fauchery L."/>
            <person name="Kohler A."/>
            <person name="Kuo A."/>
            <person name="Labutti K."/>
            <person name="Pangilinan J."/>
            <person name="Lipzen A."/>
            <person name="Riley R."/>
            <person name="Andreopoulos W."/>
            <person name="He G."/>
            <person name="Johnson J."/>
            <person name="Barry K.W."/>
            <person name="Grigoriev I.V."/>
            <person name="Nagy L."/>
            <person name="Hibbett D."/>
            <person name="Henrissat B."/>
            <person name="Matheny P.B."/>
            <person name="Labbe J."/>
            <person name="Martin F."/>
        </authorList>
    </citation>
    <scope>NUCLEOTIDE SEQUENCE</scope>
    <source>
        <strain evidence="1">FP105234-sp</strain>
    </source>
</reference>
<reference evidence="1" key="2">
    <citation type="journal article" date="2022" name="New Phytol.">
        <title>Evolutionary transition to the ectomycorrhizal habit in the genomes of a hyperdiverse lineage of mushroom-forming fungi.</title>
        <authorList>
            <person name="Looney B."/>
            <person name="Miyauchi S."/>
            <person name="Morin E."/>
            <person name="Drula E."/>
            <person name="Courty P.E."/>
            <person name="Kohler A."/>
            <person name="Kuo A."/>
            <person name="LaButti K."/>
            <person name="Pangilinan J."/>
            <person name="Lipzen A."/>
            <person name="Riley R."/>
            <person name="Andreopoulos W."/>
            <person name="He G."/>
            <person name="Johnson J."/>
            <person name="Nolan M."/>
            <person name="Tritt A."/>
            <person name="Barry K.W."/>
            <person name="Grigoriev I.V."/>
            <person name="Nagy L.G."/>
            <person name="Hibbett D."/>
            <person name="Henrissat B."/>
            <person name="Matheny P.B."/>
            <person name="Labbe J."/>
            <person name="Martin F.M."/>
        </authorList>
    </citation>
    <scope>NUCLEOTIDE SEQUENCE</scope>
    <source>
        <strain evidence="1">FP105234-sp</strain>
    </source>
</reference>
<organism evidence="1 2">
    <name type="scientific">Auriscalpium vulgare</name>
    <dbReference type="NCBI Taxonomy" id="40419"/>
    <lineage>
        <taxon>Eukaryota</taxon>
        <taxon>Fungi</taxon>
        <taxon>Dikarya</taxon>
        <taxon>Basidiomycota</taxon>
        <taxon>Agaricomycotina</taxon>
        <taxon>Agaricomycetes</taxon>
        <taxon>Russulales</taxon>
        <taxon>Auriscalpiaceae</taxon>
        <taxon>Auriscalpium</taxon>
    </lineage>
</organism>
<evidence type="ECO:0000313" key="1">
    <source>
        <dbReference type="EMBL" id="KAI0039810.1"/>
    </source>
</evidence>
<sequence>MDRRRDVVEYLAQRDALEDYLANELSGRSFFSDVIGLDHGRVGGHGPIVNLPFLRQGPEIRPATAPSPTSALPSSTAIALSSSIAVRRRDSDDDDVARVMSMFSRALNELD</sequence>
<proteinExistence type="predicted"/>
<gene>
    <name evidence="1" type="ORF">FA95DRAFT_983653</name>
</gene>
<evidence type="ECO:0000313" key="2">
    <source>
        <dbReference type="Proteomes" id="UP000814033"/>
    </source>
</evidence>
<keyword evidence="2" id="KW-1185">Reference proteome</keyword>
<comment type="caution">
    <text evidence="1">The sequence shown here is derived from an EMBL/GenBank/DDBJ whole genome shotgun (WGS) entry which is preliminary data.</text>
</comment>
<name>A0ACB8R7Q7_9AGAM</name>
<dbReference type="EMBL" id="MU276261">
    <property type="protein sequence ID" value="KAI0039810.1"/>
    <property type="molecule type" value="Genomic_DNA"/>
</dbReference>
<accession>A0ACB8R7Q7</accession>
<protein>
    <submittedName>
        <fullName evidence="1">Uncharacterized protein</fullName>
    </submittedName>
</protein>